<evidence type="ECO:0000313" key="4">
    <source>
        <dbReference type="Proteomes" id="UP000186917"/>
    </source>
</evidence>
<dbReference type="InterPro" id="IPR051122">
    <property type="entry name" value="SDR_DHRS6-like"/>
</dbReference>
<dbReference type="Pfam" id="PF13561">
    <property type="entry name" value="adh_short_C2"/>
    <property type="match status" value="1"/>
</dbReference>
<proteinExistence type="inferred from homology"/>
<dbReference type="SUPFAM" id="SSF51735">
    <property type="entry name" value="NAD(P)-binding Rossmann-fold domains"/>
    <property type="match status" value="1"/>
</dbReference>
<dbReference type="InterPro" id="IPR036291">
    <property type="entry name" value="NAD(P)-bd_dom_sf"/>
</dbReference>
<gene>
    <name evidence="3" type="ORF">SAMN05421788_109241</name>
</gene>
<sequence length="239" mass="25064">MKATNRQAKVIIAGGTSGIGLATAILLAEKGALVTVTGRDEAKCKVAAAAHANIQAVVLDSSKRDELDTFFQQQGRVDHLVIALSGAKGAGPFAKLNLSEFRDAFEGKFWPHLNTLQAALPSIKEDGSITLITATSATAKMPGTSGLAALNGGLELMIPILAKELKPVRVNAVSPGVTDTNWWSFLPEEAKQEAFAQYATQIPVGRVGKPEEVAEAITCLIDNTYITGTVLHCDGGLGL</sequence>
<organism evidence="3 4">
    <name type="scientific">Filimonas lacunae</name>
    <dbReference type="NCBI Taxonomy" id="477680"/>
    <lineage>
        <taxon>Bacteria</taxon>
        <taxon>Pseudomonadati</taxon>
        <taxon>Bacteroidota</taxon>
        <taxon>Chitinophagia</taxon>
        <taxon>Chitinophagales</taxon>
        <taxon>Chitinophagaceae</taxon>
        <taxon>Filimonas</taxon>
    </lineage>
</organism>
<evidence type="ECO:0000313" key="3">
    <source>
        <dbReference type="EMBL" id="SIT30502.1"/>
    </source>
</evidence>
<dbReference type="STRING" id="477680.SAMN05421788_109241"/>
<accession>A0A173MIT1</accession>
<comment type="similarity">
    <text evidence="1">Belongs to the short-chain dehydrogenases/reductases (SDR) family.</text>
</comment>
<dbReference type="Gene3D" id="3.40.50.720">
    <property type="entry name" value="NAD(P)-binding Rossmann-like Domain"/>
    <property type="match status" value="1"/>
</dbReference>
<name>A0A173MIT1_9BACT</name>
<dbReference type="PANTHER" id="PTHR43477:SF1">
    <property type="entry name" value="DIHYDROANTICAPSIN 7-DEHYDROGENASE"/>
    <property type="match status" value="1"/>
</dbReference>
<protein>
    <submittedName>
        <fullName evidence="3">NAD(P)-dependent dehydrogenase, short-chain alcohol dehydrogenase family</fullName>
    </submittedName>
</protein>
<dbReference type="PRINTS" id="PR00081">
    <property type="entry name" value="GDHRDH"/>
</dbReference>
<evidence type="ECO:0000256" key="1">
    <source>
        <dbReference type="ARBA" id="ARBA00006484"/>
    </source>
</evidence>
<dbReference type="EMBL" id="FTOR01000009">
    <property type="protein sequence ID" value="SIT30502.1"/>
    <property type="molecule type" value="Genomic_DNA"/>
</dbReference>
<dbReference type="InterPro" id="IPR002347">
    <property type="entry name" value="SDR_fam"/>
</dbReference>
<reference evidence="4" key="1">
    <citation type="submission" date="2017-01" db="EMBL/GenBank/DDBJ databases">
        <authorList>
            <person name="Varghese N."/>
            <person name="Submissions S."/>
        </authorList>
    </citation>
    <scope>NUCLEOTIDE SEQUENCE [LARGE SCALE GENOMIC DNA]</scope>
    <source>
        <strain evidence="4">DSM 21054</strain>
    </source>
</reference>
<dbReference type="Proteomes" id="UP000186917">
    <property type="component" value="Unassembled WGS sequence"/>
</dbReference>
<dbReference type="KEGG" id="fln:FLA_3425"/>
<keyword evidence="4" id="KW-1185">Reference proteome</keyword>
<evidence type="ECO:0000256" key="2">
    <source>
        <dbReference type="ARBA" id="ARBA00023002"/>
    </source>
</evidence>
<dbReference type="RefSeq" id="WP_076381550.1">
    <property type="nucleotide sequence ID" value="NZ_AP017422.1"/>
</dbReference>
<dbReference type="PANTHER" id="PTHR43477">
    <property type="entry name" value="DIHYDROANTICAPSIN 7-DEHYDROGENASE"/>
    <property type="match status" value="1"/>
</dbReference>
<dbReference type="GO" id="GO:0016491">
    <property type="term" value="F:oxidoreductase activity"/>
    <property type="evidence" value="ECO:0007669"/>
    <property type="project" value="UniProtKB-KW"/>
</dbReference>
<dbReference type="OrthoDB" id="9806974at2"/>
<dbReference type="AlphaFoldDB" id="A0A173MIT1"/>
<keyword evidence="2" id="KW-0560">Oxidoreductase</keyword>